<sequence>MIKLLKKLIFAKEEPKHESKWTIEHNGWRANAKQYDEFIARMRGVK</sequence>
<dbReference type="EMBL" id="AEUZ02000001">
    <property type="protein sequence ID" value="EHJ56782.1"/>
    <property type="molecule type" value="Genomic_DNA"/>
</dbReference>
<organism evidence="1 2">
    <name type="scientific">Streptococcus urinalis 2285-97</name>
    <dbReference type="NCBI Taxonomy" id="764291"/>
    <lineage>
        <taxon>Bacteria</taxon>
        <taxon>Bacillati</taxon>
        <taxon>Bacillota</taxon>
        <taxon>Bacilli</taxon>
        <taxon>Lactobacillales</taxon>
        <taxon>Streptococcaceae</taxon>
        <taxon>Streptococcus</taxon>
    </lineage>
</organism>
<protein>
    <submittedName>
        <fullName evidence="1">Uncharacterized protein</fullName>
    </submittedName>
</protein>
<name>G5KER4_9STRE</name>
<evidence type="ECO:0000313" key="1">
    <source>
        <dbReference type="EMBL" id="EHJ56782.1"/>
    </source>
</evidence>
<dbReference type="STRING" id="764291.STRUR_2123"/>
<dbReference type="Proteomes" id="UP000005388">
    <property type="component" value="Unassembled WGS sequence"/>
</dbReference>
<keyword evidence="2" id="KW-1185">Reference proteome</keyword>
<dbReference type="AlphaFoldDB" id="G5KER4"/>
<accession>G5KER4</accession>
<gene>
    <name evidence="1" type="ORF">STRUR_2123</name>
</gene>
<reference evidence="1 2" key="1">
    <citation type="journal article" date="2014" name="Int. J. Syst. Evol. Microbiol.">
        <title>Phylogenomics and the dynamic genome evolution of the genus Streptococcus.</title>
        <authorList>
            <consortium name="The Broad Institute Genome Sequencing Platform"/>
            <person name="Richards V.P."/>
            <person name="Palmer S.R."/>
            <person name="Pavinski Bitar P.D."/>
            <person name="Qin X."/>
            <person name="Weinstock G.M."/>
            <person name="Highlander S.K."/>
            <person name="Town C.D."/>
            <person name="Burne R.A."/>
            <person name="Stanhope M.J."/>
        </authorList>
    </citation>
    <scope>NUCLEOTIDE SEQUENCE [LARGE SCALE GENOMIC DNA]</scope>
    <source>
        <strain evidence="1 2">2285-97</strain>
    </source>
</reference>
<comment type="caution">
    <text evidence="1">The sequence shown here is derived from an EMBL/GenBank/DDBJ whole genome shotgun (WGS) entry which is preliminary data.</text>
</comment>
<evidence type="ECO:0000313" key="2">
    <source>
        <dbReference type="Proteomes" id="UP000005388"/>
    </source>
</evidence>
<proteinExistence type="predicted"/>